<evidence type="ECO:0000313" key="4">
    <source>
        <dbReference type="Proteomes" id="UP000002358"/>
    </source>
</evidence>
<dbReference type="EnsemblMetazoa" id="XM_032600622">
    <property type="protein sequence ID" value="XP_032456513"/>
    <property type="gene ID" value="LOC100122484"/>
</dbReference>
<reference evidence="3" key="1">
    <citation type="submission" date="2021-01" db="UniProtKB">
        <authorList>
            <consortium name="EnsemblMetazoa"/>
        </authorList>
    </citation>
    <scope>IDENTIFICATION</scope>
</reference>
<dbReference type="Proteomes" id="UP000002358">
    <property type="component" value="Chromosome 5"/>
</dbReference>
<organism evidence="3 4">
    <name type="scientific">Nasonia vitripennis</name>
    <name type="common">Parasitic wasp</name>
    <dbReference type="NCBI Taxonomy" id="7425"/>
    <lineage>
        <taxon>Eukaryota</taxon>
        <taxon>Metazoa</taxon>
        <taxon>Ecdysozoa</taxon>
        <taxon>Arthropoda</taxon>
        <taxon>Hexapoda</taxon>
        <taxon>Insecta</taxon>
        <taxon>Pterygota</taxon>
        <taxon>Neoptera</taxon>
        <taxon>Endopterygota</taxon>
        <taxon>Hymenoptera</taxon>
        <taxon>Apocrita</taxon>
        <taxon>Proctotrupomorpha</taxon>
        <taxon>Chalcidoidea</taxon>
        <taxon>Pteromalidae</taxon>
        <taxon>Pteromalinae</taxon>
        <taxon>Nasonia</taxon>
    </lineage>
</organism>
<protein>
    <recommendedName>
        <fullName evidence="5">Membralin</fullName>
    </recommendedName>
</protein>
<dbReference type="PANTHER" id="PTHR21650:SF4">
    <property type="entry name" value="MEMBRALIN"/>
    <property type="match status" value="1"/>
</dbReference>
<dbReference type="InParanoid" id="A0A7M7TB72"/>
<keyword evidence="2" id="KW-0472">Membrane</keyword>
<dbReference type="EnsemblMetazoa" id="XM_031932779">
    <property type="protein sequence ID" value="XP_031788639"/>
    <property type="gene ID" value="LOC100122484"/>
</dbReference>
<dbReference type="EnsemblMetazoa" id="XM_031932784">
    <property type="protein sequence ID" value="XP_031788644"/>
    <property type="gene ID" value="LOC100122484"/>
</dbReference>
<dbReference type="InterPro" id="IPR019144">
    <property type="entry name" value="Membralin"/>
</dbReference>
<feature type="compositionally biased region" description="Basic and acidic residues" evidence="1">
    <location>
        <begin position="742"/>
        <end position="752"/>
    </location>
</feature>
<dbReference type="RefSeq" id="XP_032456512.1">
    <property type="nucleotide sequence ID" value="XM_032600621.1"/>
</dbReference>
<dbReference type="RefSeq" id="XP_031788642.1">
    <property type="nucleotide sequence ID" value="XM_031932782.2"/>
</dbReference>
<dbReference type="GO" id="GO:0005783">
    <property type="term" value="C:endoplasmic reticulum"/>
    <property type="evidence" value="ECO:0007669"/>
    <property type="project" value="TreeGrafter"/>
</dbReference>
<name>A0A7M7TB72_NASVI</name>
<dbReference type="RefSeq" id="XP_031788639.1">
    <property type="nucleotide sequence ID" value="XM_031932779.2"/>
</dbReference>
<dbReference type="RefSeq" id="XP_031788641.1">
    <property type="nucleotide sequence ID" value="XM_031932781.2"/>
</dbReference>
<feature type="region of interest" description="Disordered" evidence="1">
    <location>
        <begin position="655"/>
        <end position="752"/>
    </location>
</feature>
<dbReference type="GO" id="GO:1904294">
    <property type="term" value="P:positive regulation of ERAD pathway"/>
    <property type="evidence" value="ECO:0007669"/>
    <property type="project" value="TreeGrafter"/>
</dbReference>
<dbReference type="EnsemblMetazoa" id="XM_032600623">
    <property type="protein sequence ID" value="XP_032456514"/>
    <property type="gene ID" value="LOC100122484"/>
</dbReference>
<dbReference type="Pfam" id="PF09746">
    <property type="entry name" value="Membralin"/>
    <property type="match status" value="1"/>
</dbReference>
<dbReference type="RefSeq" id="XP_032456511.1">
    <property type="nucleotide sequence ID" value="XM_032600620.1"/>
</dbReference>
<dbReference type="GeneID" id="100122484"/>
<dbReference type="RefSeq" id="XP_032456513.1">
    <property type="nucleotide sequence ID" value="XM_032600622.1"/>
</dbReference>
<feature type="transmembrane region" description="Helical" evidence="2">
    <location>
        <begin position="86"/>
        <end position="106"/>
    </location>
</feature>
<feature type="transmembrane region" description="Helical" evidence="2">
    <location>
        <begin position="508"/>
        <end position="528"/>
    </location>
</feature>
<dbReference type="EnsemblMetazoa" id="XM_032600621">
    <property type="protein sequence ID" value="XP_032456512"/>
    <property type="gene ID" value="LOC100122484"/>
</dbReference>
<accession>A0A7M7TB72</accession>
<feature type="transmembrane region" description="Helical" evidence="2">
    <location>
        <begin position="427"/>
        <end position="445"/>
    </location>
</feature>
<dbReference type="RefSeq" id="XP_032456514.1">
    <property type="nucleotide sequence ID" value="XM_032600623.1"/>
</dbReference>
<dbReference type="EnsemblMetazoa" id="XM_031932783">
    <property type="protein sequence ID" value="XP_031788643"/>
    <property type="gene ID" value="LOC100122484"/>
</dbReference>
<evidence type="ECO:0000256" key="1">
    <source>
        <dbReference type="SAM" id="MobiDB-lite"/>
    </source>
</evidence>
<feature type="compositionally biased region" description="Low complexity" evidence="1">
    <location>
        <begin position="556"/>
        <end position="608"/>
    </location>
</feature>
<dbReference type="OrthoDB" id="6779347at2759"/>
<dbReference type="SUPFAM" id="SSF81995">
    <property type="entry name" value="beta-sandwich domain of Sec23/24"/>
    <property type="match status" value="1"/>
</dbReference>
<proteinExistence type="predicted"/>
<sequence length="752" mass="84602">MPQVHDAGTAPEPLPNNLNVSVAANHLDLAGIAPVFNNNNLNRARNNNNQNPLFSVRDRLFHALFIKSALLYARTFPRPVRRMIEFVVLLKAIMAFFVLVYIHIVFSRTPANCLEHVRDDWPRDGILRVEILRNAGEDYSIEKSYAKEEKLRQEKVEDLSSVLGILARDGFINIEPSSVDDDQAAHASDEGLQNLTLSEKEMNLRGAALENLRNFSAANAAINPFLSTQHWDGYPKDQPDEATQATTKIQDNITSKESTNTPIRDNIIQPLKDQVSEVEKIVKAVFPEDEYIVEYSLEYGFLRLSPAARQKLNIPVKIVTLDPLNDKCFGDAFSRLILDEFLGYDDLLMASIKTLAEHEDNKGFLRNVVTGEHYRFVSMWMSRSAYIAAFFIMLVFTVSISMLLRYSHHQIFVFIVDLLQMLEFNNTVSFPAASLLTVILALVGMEAIMSEFFNDTTTAFYIMLIVFIADQYDAVCCHTPITKRHWLRFFYLYHFTFYAYQYRFNGQYSSLALVTSWLFIEHSMLYFFHHYELPMILQQAQLQQLLYRNHAQQQQQQQQQHQQQQQQQQQQQPQPQQPSNTSTSTAAASSAGSTGTTSTAPMSTTSAQEQRQPDQRTQHDYISDLSRIENLSDMHYTELARLMANVDLEIRDQHPEATTNPSTTESTVSSSESTTSADSTSTAKTTTTAASVTSSSSSSHAAVATGGAESSSLSEASSNESFEVIESAEATTTSAVADDDAEKSSVSRQTDC</sequence>
<keyword evidence="2" id="KW-0812">Transmembrane</keyword>
<feature type="transmembrane region" description="Helical" evidence="2">
    <location>
        <begin position="385"/>
        <end position="406"/>
    </location>
</feature>
<dbReference type="PANTHER" id="PTHR21650">
    <property type="entry name" value="MEMBRALIN/KINETOCHORE PROTEIN NUF2"/>
    <property type="match status" value="1"/>
</dbReference>
<evidence type="ECO:0000256" key="2">
    <source>
        <dbReference type="SAM" id="Phobius"/>
    </source>
</evidence>
<keyword evidence="4" id="KW-1185">Reference proteome</keyword>
<dbReference type="GO" id="GO:0034976">
    <property type="term" value="P:response to endoplasmic reticulum stress"/>
    <property type="evidence" value="ECO:0007669"/>
    <property type="project" value="TreeGrafter"/>
</dbReference>
<feature type="compositionally biased region" description="Low complexity" evidence="1">
    <location>
        <begin position="656"/>
        <end position="736"/>
    </location>
</feature>
<dbReference type="EnsemblMetazoa" id="XM_032600620">
    <property type="protein sequence ID" value="XP_032456511"/>
    <property type="gene ID" value="LOC100122484"/>
</dbReference>
<evidence type="ECO:0008006" key="5">
    <source>
        <dbReference type="Google" id="ProtNLM"/>
    </source>
</evidence>
<evidence type="ECO:0000313" key="3">
    <source>
        <dbReference type="EnsemblMetazoa" id="XP_031788639"/>
    </source>
</evidence>
<dbReference type="KEGG" id="nvi:100122484"/>
<dbReference type="RefSeq" id="XP_031788644.1">
    <property type="nucleotide sequence ID" value="XM_031932784.2"/>
</dbReference>
<dbReference type="RefSeq" id="XP_031788643.1">
    <property type="nucleotide sequence ID" value="XM_031932783.2"/>
</dbReference>
<dbReference type="EnsemblMetazoa" id="XM_031932781">
    <property type="protein sequence ID" value="XP_031788641"/>
    <property type="gene ID" value="LOC100122484"/>
</dbReference>
<keyword evidence="2" id="KW-1133">Transmembrane helix</keyword>
<feature type="region of interest" description="Disordered" evidence="1">
    <location>
        <begin position="556"/>
        <end position="617"/>
    </location>
</feature>
<dbReference type="EnsemblMetazoa" id="XM_031932782">
    <property type="protein sequence ID" value="XP_031788642"/>
    <property type="gene ID" value="LOC100122484"/>
</dbReference>
<feature type="transmembrane region" description="Helical" evidence="2">
    <location>
        <begin position="457"/>
        <end position="474"/>
    </location>
</feature>
<dbReference type="AlphaFoldDB" id="A0A7M7TB72"/>